<sequence length="140" mass="15664">MKGPDSLERHAEESGWWVPINIIPAEVMQKFEFKSTRGLYVNTFTWAREIPHLCEVEVYAVKVITAHSYSNGFHHVNVVREEGQMGVLVILLVTLFSGQCIAEWTENLALVGKAVQSSTHGTNGDAQHAVDGDRNSDYHI</sequence>
<proteinExistence type="predicted"/>
<dbReference type="Gene3D" id="2.60.120.260">
    <property type="entry name" value="Galactose-binding domain-like"/>
    <property type="match status" value="1"/>
</dbReference>
<dbReference type="Proteomes" id="UP001187343">
    <property type="component" value="Unassembled WGS sequence"/>
</dbReference>
<keyword evidence="3" id="KW-1185">Reference proteome</keyword>
<dbReference type="EMBL" id="JAUYZG010000015">
    <property type="protein sequence ID" value="KAK2887368.1"/>
    <property type="molecule type" value="Genomic_DNA"/>
</dbReference>
<dbReference type="AlphaFoldDB" id="A0AA88PM27"/>
<organism evidence="2 3">
    <name type="scientific">Cirrhinus molitorella</name>
    <name type="common">mud carp</name>
    <dbReference type="NCBI Taxonomy" id="172907"/>
    <lineage>
        <taxon>Eukaryota</taxon>
        <taxon>Metazoa</taxon>
        <taxon>Chordata</taxon>
        <taxon>Craniata</taxon>
        <taxon>Vertebrata</taxon>
        <taxon>Euteleostomi</taxon>
        <taxon>Actinopterygii</taxon>
        <taxon>Neopterygii</taxon>
        <taxon>Teleostei</taxon>
        <taxon>Ostariophysi</taxon>
        <taxon>Cypriniformes</taxon>
        <taxon>Cyprinidae</taxon>
        <taxon>Labeoninae</taxon>
        <taxon>Labeonini</taxon>
        <taxon>Cirrhinus</taxon>
    </lineage>
</organism>
<accession>A0AA88PM27</accession>
<comment type="caution">
    <text evidence="2">The sequence shown here is derived from an EMBL/GenBank/DDBJ whole genome shotgun (WGS) entry which is preliminary data.</text>
</comment>
<name>A0AA88PM27_9TELE</name>
<feature type="region of interest" description="Disordered" evidence="1">
    <location>
        <begin position="118"/>
        <end position="140"/>
    </location>
</feature>
<gene>
    <name evidence="2" type="ORF">Q8A67_015596</name>
</gene>
<reference evidence="2" key="1">
    <citation type="submission" date="2023-08" db="EMBL/GenBank/DDBJ databases">
        <title>Chromosome-level Genome Assembly of mud carp (Cirrhinus molitorella).</title>
        <authorList>
            <person name="Liu H."/>
        </authorList>
    </citation>
    <scope>NUCLEOTIDE SEQUENCE</scope>
    <source>
        <strain evidence="2">Prfri</strain>
        <tissue evidence="2">Muscle</tissue>
    </source>
</reference>
<evidence type="ECO:0000313" key="3">
    <source>
        <dbReference type="Proteomes" id="UP001187343"/>
    </source>
</evidence>
<protein>
    <submittedName>
        <fullName evidence="2">Uncharacterized protein</fullName>
    </submittedName>
</protein>
<feature type="compositionally biased region" description="Basic and acidic residues" evidence="1">
    <location>
        <begin position="128"/>
        <end position="140"/>
    </location>
</feature>
<evidence type="ECO:0000313" key="2">
    <source>
        <dbReference type="EMBL" id="KAK2887368.1"/>
    </source>
</evidence>
<evidence type="ECO:0000256" key="1">
    <source>
        <dbReference type="SAM" id="MobiDB-lite"/>
    </source>
</evidence>